<dbReference type="PANTHER" id="PTHR11487:SF0">
    <property type="entry name" value="S-ACYL FATTY ACID SYNTHASE THIOESTERASE, MEDIUM CHAIN"/>
    <property type="match status" value="1"/>
</dbReference>
<comment type="caution">
    <text evidence="4">The sequence shown here is derived from an EMBL/GenBank/DDBJ whole genome shotgun (WGS) entry which is preliminary data.</text>
</comment>
<dbReference type="GO" id="GO:0016787">
    <property type="term" value="F:hydrolase activity"/>
    <property type="evidence" value="ECO:0007669"/>
    <property type="project" value="UniProtKB-KW"/>
</dbReference>
<feature type="domain" description="Thioesterase TesA-like" evidence="3">
    <location>
        <begin position="27"/>
        <end position="249"/>
    </location>
</feature>
<organism evidence="4 5">
    <name type="scientific">Streptomyces lancefieldiae</name>
    <dbReference type="NCBI Taxonomy" id="3075520"/>
    <lineage>
        <taxon>Bacteria</taxon>
        <taxon>Bacillati</taxon>
        <taxon>Actinomycetota</taxon>
        <taxon>Actinomycetes</taxon>
        <taxon>Kitasatosporales</taxon>
        <taxon>Streptomycetaceae</taxon>
        <taxon>Streptomyces</taxon>
    </lineage>
</organism>
<dbReference type="InterPro" id="IPR020802">
    <property type="entry name" value="TesA-like"/>
</dbReference>
<dbReference type="RefSeq" id="WP_311571580.1">
    <property type="nucleotide sequence ID" value="NZ_JAVRFH010000005.1"/>
</dbReference>
<protein>
    <submittedName>
        <fullName evidence="4">Alpha/beta fold hydrolase</fullName>
    </submittedName>
</protein>
<evidence type="ECO:0000313" key="5">
    <source>
        <dbReference type="Proteomes" id="UP001180724"/>
    </source>
</evidence>
<dbReference type="Pfam" id="PF00975">
    <property type="entry name" value="Thioesterase"/>
    <property type="match status" value="1"/>
</dbReference>
<dbReference type="SUPFAM" id="SSF53474">
    <property type="entry name" value="alpha/beta-Hydrolases"/>
    <property type="match status" value="1"/>
</dbReference>
<dbReference type="PANTHER" id="PTHR11487">
    <property type="entry name" value="THIOESTERASE"/>
    <property type="match status" value="1"/>
</dbReference>
<proteinExistence type="inferred from homology"/>
<dbReference type="Gene3D" id="3.40.50.1820">
    <property type="entry name" value="alpha/beta hydrolase"/>
    <property type="match status" value="1"/>
</dbReference>
<dbReference type="SMART" id="SM00824">
    <property type="entry name" value="PKS_TE"/>
    <property type="match status" value="1"/>
</dbReference>
<dbReference type="InterPro" id="IPR029058">
    <property type="entry name" value="AB_hydrolase_fold"/>
</dbReference>
<keyword evidence="2 4" id="KW-0378">Hydrolase</keyword>
<accession>A0ABU3AJR7</accession>
<dbReference type="InterPro" id="IPR012223">
    <property type="entry name" value="TEII"/>
</dbReference>
<name>A0ABU3AJR7_9ACTN</name>
<dbReference type="InterPro" id="IPR001031">
    <property type="entry name" value="Thioesterase"/>
</dbReference>
<keyword evidence="5" id="KW-1185">Reference proteome</keyword>
<dbReference type="Proteomes" id="UP001180724">
    <property type="component" value="Unassembled WGS sequence"/>
</dbReference>
<comment type="similarity">
    <text evidence="1">Belongs to the thioesterase family.</text>
</comment>
<sequence>MTVSSTTTGGDWLRVFNPRPAPRMRLFCFPHAGGAASAFHQLAGLLPESIEVVAVQYPGRQDRYGEPMPRSMGHLVTEITDAVAGRLDVPAAFFGHSMGATVAFETARRLRATHPAAVRRLFASARRAPHIDTSRALDFADDAAAMAYIDALGGTGAQLLKDAELRGLVLPVLRADFRLIAGYRYVPGAPLTCPITAIAGDADASFALTDAAQWNRHTIAGCDTRELPGGHFYLEDEMPALAGLVLDVLVADLPVLQTPARSL</sequence>
<evidence type="ECO:0000259" key="3">
    <source>
        <dbReference type="SMART" id="SM00824"/>
    </source>
</evidence>
<reference evidence="4" key="1">
    <citation type="submission" date="2024-05" db="EMBL/GenBank/DDBJ databases">
        <title>30 novel species of actinomycetes from the DSMZ collection.</title>
        <authorList>
            <person name="Nouioui I."/>
        </authorList>
    </citation>
    <scope>NUCLEOTIDE SEQUENCE</scope>
    <source>
        <strain evidence="4">DSM 40712</strain>
    </source>
</reference>
<evidence type="ECO:0000256" key="1">
    <source>
        <dbReference type="ARBA" id="ARBA00007169"/>
    </source>
</evidence>
<evidence type="ECO:0000313" key="4">
    <source>
        <dbReference type="EMBL" id="MDT0610040.1"/>
    </source>
</evidence>
<dbReference type="EMBL" id="JAVRFH010000005">
    <property type="protein sequence ID" value="MDT0610040.1"/>
    <property type="molecule type" value="Genomic_DNA"/>
</dbReference>
<gene>
    <name evidence="4" type="ORF">RM812_07325</name>
</gene>
<evidence type="ECO:0000256" key="2">
    <source>
        <dbReference type="ARBA" id="ARBA00022801"/>
    </source>
</evidence>